<name>A0A511FPZ3_9PROT</name>
<evidence type="ECO:0000313" key="3">
    <source>
        <dbReference type="Proteomes" id="UP000321800"/>
    </source>
</evidence>
<dbReference type="EMBL" id="BJVR01000021">
    <property type="protein sequence ID" value="GEL51012.1"/>
    <property type="molecule type" value="Genomic_DNA"/>
</dbReference>
<feature type="compositionally biased region" description="Basic and acidic residues" evidence="1">
    <location>
        <begin position="1"/>
        <end position="20"/>
    </location>
</feature>
<dbReference type="Proteomes" id="UP000321800">
    <property type="component" value="Unassembled WGS sequence"/>
</dbReference>
<evidence type="ECO:0000256" key="1">
    <source>
        <dbReference type="SAM" id="MobiDB-lite"/>
    </source>
</evidence>
<protein>
    <submittedName>
        <fullName evidence="2">Uncharacterized protein</fullName>
    </submittedName>
</protein>
<organism evidence="2 3">
    <name type="scientific">Acetobacter tropicalis</name>
    <dbReference type="NCBI Taxonomy" id="104102"/>
    <lineage>
        <taxon>Bacteria</taxon>
        <taxon>Pseudomonadati</taxon>
        <taxon>Pseudomonadota</taxon>
        <taxon>Alphaproteobacteria</taxon>
        <taxon>Acetobacterales</taxon>
        <taxon>Acetobacteraceae</taxon>
        <taxon>Acetobacter</taxon>
    </lineage>
</organism>
<sequence length="56" mass="6049">MVDKKNKNGKKQAQDEKLDESLDDSFPASDPPSHSGVTGDRDPPAKPSKPQKKEGS</sequence>
<dbReference type="RefSeq" id="WP_169794939.1">
    <property type="nucleotide sequence ID" value="NZ_BJVR01000021.1"/>
</dbReference>
<dbReference type="AlphaFoldDB" id="A0A511FPZ3"/>
<proteinExistence type="predicted"/>
<evidence type="ECO:0000313" key="2">
    <source>
        <dbReference type="EMBL" id="GEL51012.1"/>
    </source>
</evidence>
<feature type="region of interest" description="Disordered" evidence="1">
    <location>
        <begin position="1"/>
        <end position="56"/>
    </location>
</feature>
<reference evidence="2 3" key="1">
    <citation type="submission" date="2019-07" db="EMBL/GenBank/DDBJ databases">
        <title>Whole genome shotgun sequence of Acetobacter tropicalis NBRC 16470.</title>
        <authorList>
            <person name="Hosoyama A."/>
            <person name="Uohara A."/>
            <person name="Ohji S."/>
            <person name="Ichikawa N."/>
        </authorList>
    </citation>
    <scope>NUCLEOTIDE SEQUENCE [LARGE SCALE GENOMIC DNA]</scope>
    <source>
        <strain evidence="2 3">NBRC 16470</strain>
    </source>
</reference>
<accession>A0A511FPZ3</accession>
<gene>
    <name evidence="2" type="ORF">ATR01nite_20870</name>
</gene>
<comment type="caution">
    <text evidence="2">The sequence shown here is derived from an EMBL/GenBank/DDBJ whole genome shotgun (WGS) entry which is preliminary data.</text>
</comment>